<protein>
    <submittedName>
        <fullName evidence="1">Uncharacterized protein</fullName>
    </submittedName>
</protein>
<gene>
    <name evidence="1" type="ordered locus">HMPREF0733_10585</name>
</gene>
<organism evidence="1 2">
    <name type="scientific">Rothia dentocariosa (strain ATCC 17931 / CDC X599 / XDIA)</name>
    <dbReference type="NCBI Taxonomy" id="762948"/>
    <lineage>
        <taxon>Bacteria</taxon>
        <taxon>Bacillati</taxon>
        <taxon>Actinomycetota</taxon>
        <taxon>Actinomycetes</taxon>
        <taxon>Micrococcales</taxon>
        <taxon>Micrococcaceae</taxon>
        <taxon>Rothia</taxon>
    </lineage>
</organism>
<dbReference type="Proteomes" id="UP000000387">
    <property type="component" value="Chromosome"/>
</dbReference>
<dbReference type="EMBL" id="CP002280">
    <property type="protein sequence ID" value="ADP40043.1"/>
    <property type="molecule type" value="Genomic_DNA"/>
</dbReference>
<dbReference type="HOGENOM" id="CLU_3204820_0_0_11"/>
<evidence type="ECO:0000313" key="2">
    <source>
        <dbReference type="Proteomes" id="UP000000387"/>
    </source>
</evidence>
<sequence>MATALGARVSRRILNASRTRKPLWFKGRSKSLAPELSESAHPVWV</sequence>
<accession>E3H140</accession>
<name>E3H140_ROTDC</name>
<evidence type="ECO:0000313" key="1">
    <source>
        <dbReference type="EMBL" id="ADP40043.1"/>
    </source>
</evidence>
<dbReference type="AlphaFoldDB" id="E3H140"/>
<reference evidence="2" key="1">
    <citation type="submission" date="2010-10" db="EMBL/GenBank/DDBJ databases">
        <title>The complete genome of Rothia dentocariosa ATCC 17931.</title>
        <authorList>
            <person name="Muzny D."/>
            <person name="Qin X."/>
            <person name="Buhay C."/>
            <person name="Dugan-Rocha S."/>
            <person name="Ding Y."/>
            <person name="Chen G."/>
            <person name="Hawes A."/>
            <person name="Holder M."/>
            <person name="Jhangiani S."/>
            <person name="Johnson A."/>
            <person name="Khan Z."/>
            <person name="Li Z."/>
            <person name="Liu W."/>
            <person name="Liu X."/>
            <person name="Perez L."/>
            <person name="Shen H."/>
            <person name="Wang Q."/>
            <person name="Watt J."/>
            <person name="Xi L."/>
            <person name="Xin Y."/>
            <person name="Zhou J."/>
            <person name="Deng J."/>
            <person name="Jiang H."/>
            <person name="Liu Y."/>
            <person name="Qu J."/>
            <person name="Song X.-Z."/>
            <person name="Zhang L."/>
            <person name="Villasana D."/>
            <person name="Johnson A."/>
            <person name="Liu J."/>
            <person name="Liyanage D."/>
            <person name="Lorensuhewa L."/>
            <person name="Robinson T."/>
            <person name="Song A."/>
            <person name="Song B.-B."/>
            <person name="Dinh H."/>
            <person name="Thornton R."/>
            <person name="Coyle M."/>
            <person name="Francisco L."/>
            <person name="Jackson L."/>
            <person name="Javaid M."/>
            <person name="Korchina V."/>
            <person name="Kovar C."/>
            <person name="Mata R."/>
            <person name="Mathew T."/>
            <person name="Ngo R."/>
            <person name="Nguyen L."/>
            <person name="Nguyen N."/>
            <person name="Okwuonu G."/>
            <person name="Ongeri F."/>
            <person name="Pham C."/>
            <person name="Simmons D."/>
            <person name="Wilczek-Boney K."/>
            <person name="Hale W."/>
            <person name="Jakkamsetti A."/>
            <person name="Pham P."/>
            <person name="Ruth R."/>
            <person name="San Lucas F."/>
            <person name="Warren J."/>
            <person name="Zhang J."/>
            <person name="Zhao Z."/>
            <person name="Zhou C."/>
            <person name="Zhu D."/>
            <person name="Lee S."/>
            <person name="Bess C."/>
            <person name="Blankenburg K."/>
            <person name="Forbes L."/>
            <person name="Fu Q."/>
            <person name="Gubbala S."/>
            <person name="Hirani K."/>
            <person name="Jayaseelan J.C."/>
            <person name="Lara F."/>
            <person name="Munidasa M."/>
            <person name="Palculict T."/>
            <person name="Patil S."/>
            <person name="Pu L.-L."/>
            <person name="Saada N."/>
            <person name="Tang L."/>
            <person name="Weissenberger G."/>
            <person name="Zhu Y."/>
            <person name="Hemphill L."/>
            <person name="Shang Y."/>
            <person name="Youmans B."/>
            <person name="Ayvaz T."/>
            <person name="Ross M."/>
            <person name="Santibanez J."/>
            <person name="Aqrawi P."/>
            <person name="Gross S."/>
            <person name="Joshi V."/>
            <person name="Fowler G."/>
            <person name="Nazareth L."/>
            <person name="Reid J."/>
            <person name="Worley K."/>
            <person name="Petrosino J."/>
            <person name="Highlander S."/>
            <person name="Gibbs R."/>
        </authorList>
    </citation>
    <scope>NUCLEOTIDE SEQUENCE [LARGE SCALE GENOMIC DNA]</scope>
    <source>
        <strain evidence="2">ATCC 17931 / CDC X599 / XDIA</strain>
    </source>
</reference>
<proteinExistence type="predicted"/>
<dbReference type="KEGG" id="rdn:HMPREF0733_10585"/>